<evidence type="ECO:0000256" key="3">
    <source>
        <dbReference type="ARBA" id="ARBA00022483"/>
    </source>
</evidence>
<dbReference type="GO" id="GO:0006886">
    <property type="term" value="P:intracellular protein transport"/>
    <property type="evidence" value="ECO:0007669"/>
    <property type="project" value="InterPro"/>
</dbReference>
<evidence type="ECO:0000256" key="4">
    <source>
        <dbReference type="ARBA" id="ARBA00023054"/>
    </source>
</evidence>
<evidence type="ECO:0000313" key="6">
    <source>
        <dbReference type="EMBL" id="CAA0832873.1"/>
    </source>
</evidence>
<keyword evidence="2" id="KW-0813">Transport</keyword>
<dbReference type="GO" id="GO:0090522">
    <property type="term" value="P:vesicle tethering involved in exocytosis"/>
    <property type="evidence" value="ECO:0007669"/>
    <property type="project" value="InterPro"/>
</dbReference>
<dbReference type="Pfam" id="PF04091">
    <property type="entry name" value="Sec15_C"/>
    <property type="match status" value="1"/>
</dbReference>
<dbReference type="InterPro" id="IPR046361">
    <property type="entry name" value="EXOC6/Sec15_C"/>
</dbReference>
<dbReference type="InterPro" id="IPR042044">
    <property type="entry name" value="EXOC6PINT-1/Sec15/Tip20_C_dom2"/>
</dbReference>
<evidence type="ECO:0000259" key="5">
    <source>
        <dbReference type="Pfam" id="PF04091"/>
    </source>
</evidence>
<dbReference type="Gene3D" id="1.20.58.670">
    <property type="entry name" value="Dsl1p vesicle tethering complex, Tip20p subunit, domain D"/>
    <property type="match status" value="1"/>
</dbReference>
<evidence type="ECO:0000256" key="2">
    <source>
        <dbReference type="ARBA" id="ARBA00022448"/>
    </source>
</evidence>
<keyword evidence="4" id="KW-0175">Coiled coil</keyword>
<keyword evidence="7" id="KW-1185">Reference proteome</keyword>
<comment type="similarity">
    <text evidence="1">Belongs to the SEC15 family.</text>
</comment>
<protein>
    <submittedName>
        <fullName evidence="6">Exocyst complex component SEC15A</fullName>
    </submittedName>
</protein>
<dbReference type="AlphaFoldDB" id="A0A9N7NEU1"/>
<feature type="domain" description="Exocyst complex subunit EXOC6/Sec15 C-terminal" evidence="5">
    <location>
        <begin position="3"/>
        <end position="244"/>
    </location>
</feature>
<dbReference type="PANTHER" id="PTHR12702">
    <property type="entry name" value="SEC15"/>
    <property type="match status" value="1"/>
</dbReference>
<organism evidence="6 7">
    <name type="scientific">Striga hermonthica</name>
    <name type="common">Purple witchweed</name>
    <name type="synonym">Buchnera hermonthica</name>
    <dbReference type="NCBI Taxonomy" id="68872"/>
    <lineage>
        <taxon>Eukaryota</taxon>
        <taxon>Viridiplantae</taxon>
        <taxon>Streptophyta</taxon>
        <taxon>Embryophyta</taxon>
        <taxon>Tracheophyta</taxon>
        <taxon>Spermatophyta</taxon>
        <taxon>Magnoliopsida</taxon>
        <taxon>eudicotyledons</taxon>
        <taxon>Gunneridae</taxon>
        <taxon>Pentapetalae</taxon>
        <taxon>asterids</taxon>
        <taxon>lamiids</taxon>
        <taxon>Lamiales</taxon>
        <taxon>Orobanchaceae</taxon>
        <taxon>Buchnereae</taxon>
        <taxon>Striga</taxon>
    </lineage>
</organism>
<name>A0A9N7NEU1_STRHE</name>
<evidence type="ECO:0000256" key="1">
    <source>
        <dbReference type="ARBA" id="ARBA00007944"/>
    </source>
</evidence>
<proteinExistence type="inferred from homology"/>
<sequence length="279" mass="31492">MNYFDFVRKYLDKLLIDVLNEVILKIVHSEKTGVSHAMQIAANIAVLEKAFDYFLQHTAQQCGKNPVRSIDRPQIGLTAKIVLKTSRDEAYLALLNLVNSKLDEFMKLTESVNWTSDEISQHGNEYINEVIIYLDTVMSTAQQILPLDALYKVGSGALDHISNTIMGAFLSHSVKRFNMTAVTSINNNLKALESFADERFHSTGLHEVYKDGGSFRGCLVESRQLINLLTSSQPENFMNPVIRRLRVFARSLRTWLMGFSAASRTELLSGARGRSRRIC</sequence>
<dbReference type="Proteomes" id="UP001153555">
    <property type="component" value="Unassembled WGS sequence"/>
</dbReference>
<dbReference type="PANTHER" id="PTHR12702:SF0">
    <property type="entry name" value="EXOCYST COMPLEX COMPONENT 6"/>
    <property type="match status" value="1"/>
</dbReference>
<dbReference type="EMBL" id="CACSLK010027837">
    <property type="protein sequence ID" value="CAA0832873.1"/>
    <property type="molecule type" value="Genomic_DNA"/>
</dbReference>
<keyword evidence="3" id="KW-0268">Exocytosis</keyword>
<dbReference type="GO" id="GO:0006893">
    <property type="term" value="P:Golgi to plasma membrane transport"/>
    <property type="evidence" value="ECO:0007669"/>
    <property type="project" value="TreeGrafter"/>
</dbReference>
<evidence type="ECO:0000313" key="7">
    <source>
        <dbReference type="Proteomes" id="UP001153555"/>
    </source>
</evidence>
<accession>A0A9N7NEU1</accession>
<dbReference type="OrthoDB" id="10267033at2759"/>
<dbReference type="GO" id="GO:0016020">
    <property type="term" value="C:membrane"/>
    <property type="evidence" value="ECO:0007669"/>
    <property type="project" value="TreeGrafter"/>
</dbReference>
<dbReference type="InterPro" id="IPR042045">
    <property type="entry name" value="EXOC6/Sec15_C_dom1"/>
</dbReference>
<dbReference type="GO" id="GO:0000145">
    <property type="term" value="C:exocyst"/>
    <property type="evidence" value="ECO:0007669"/>
    <property type="project" value="TreeGrafter"/>
</dbReference>
<dbReference type="InterPro" id="IPR007225">
    <property type="entry name" value="EXOC6/Sec15"/>
</dbReference>
<dbReference type="FunFam" id="1.20.58.670:FF:000002">
    <property type="entry name" value="Exocyst complex component"/>
    <property type="match status" value="1"/>
</dbReference>
<gene>
    <name evidence="6" type="ORF">SHERM_28147</name>
</gene>
<reference evidence="6" key="1">
    <citation type="submission" date="2019-12" db="EMBL/GenBank/DDBJ databases">
        <authorList>
            <person name="Scholes J."/>
        </authorList>
    </citation>
    <scope>NUCLEOTIDE SEQUENCE</scope>
</reference>
<dbReference type="Gene3D" id="1.10.357.30">
    <property type="entry name" value="Exocyst complex subunit Sec15 C-terminal domain, N-terminal subdomain"/>
    <property type="match status" value="1"/>
</dbReference>
<comment type="caution">
    <text evidence="6">The sequence shown here is derived from an EMBL/GenBank/DDBJ whole genome shotgun (WGS) entry which is preliminary data.</text>
</comment>